<keyword evidence="2" id="KW-1185">Reference proteome</keyword>
<organism evidence="1 2">
    <name type="scientific">Alicyclobacillus fastidiosus</name>
    <dbReference type="NCBI Taxonomy" id="392011"/>
    <lineage>
        <taxon>Bacteria</taxon>
        <taxon>Bacillati</taxon>
        <taxon>Bacillota</taxon>
        <taxon>Bacilli</taxon>
        <taxon>Bacillales</taxon>
        <taxon>Alicyclobacillaceae</taxon>
        <taxon>Alicyclobacillus</taxon>
    </lineage>
</organism>
<dbReference type="InterPro" id="IPR026838">
    <property type="entry name" value="YheC/D"/>
</dbReference>
<evidence type="ECO:0000313" key="2">
    <source>
        <dbReference type="Proteomes" id="UP001579974"/>
    </source>
</evidence>
<sequence length="272" mass="31213">MTRGQIDLSRMYLDKWQMHLALSHDIVQGLKLPFTQLLSQCMTNDFTKYNAWYVKPINTWGGHQIAKCERSGEQAWILRQQTGPVQRYRHIAQLVQDLTLMYDPIATIVQQAAPVATWRNRPFDIRVLCQRESDCWVFAGSLARVAAQGSLVSNLGTGHGDVFPTREVLEVLYPKRSKQSRVLQHLKQYSLRICEILDSYAQFDEVGVDYGLSHEGQIWLFEVNTNDRLGGPSRELFAKLPDKTTYEQIEARAEANRQAWLSQLVSEILSVD</sequence>
<accession>A0ABV5AE42</accession>
<proteinExistence type="predicted"/>
<dbReference type="Pfam" id="PF14398">
    <property type="entry name" value="ATPgrasp_YheCD"/>
    <property type="match status" value="1"/>
</dbReference>
<reference evidence="1 2" key="1">
    <citation type="journal article" date="2024" name="Int. J. Mol. Sci.">
        <title>Exploration of Alicyclobacillus spp. Genome in Search of Antibiotic Resistance.</title>
        <authorList>
            <person name="Bucka-Kolendo J."/>
            <person name="Kiousi D.E."/>
            <person name="Dekowska A."/>
            <person name="Mikolajczuk-Szczyrba A."/>
            <person name="Karadedos D.M."/>
            <person name="Michael P."/>
            <person name="Galanis A."/>
            <person name="Sokolowska B."/>
        </authorList>
    </citation>
    <scope>NUCLEOTIDE SEQUENCE [LARGE SCALE GENOMIC DNA]</scope>
    <source>
        <strain evidence="1 2">KKP 3000</strain>
    </source>
</reference>
<name>A0ABV5AE42_9BACL</name>
<dbReference type="SUPFAM" id="SSF56059">
    <property type="entry name" value="Glutathione synthetase ATP-binding domain-like"/>
    <property type="match status" value="1"/>
</dbReference>
<dbReference type="EMBL" id="JBDXSU010000006">
    <property type="protein sequence ID" value="MFB5190523.1"/>
    <property type="molecule type" value="Genomic_DNA"/>
</dbReference>
<dbReference type="Proteomes" id="UP001579974">
    <property type="component" value="Unassembled WGS sequence"/>
</dbReference>
<dbReference type="RefSeq" id="WP_275474852.1">
    <property type="nucleotide sequence ID" value="NZ_CP162940.1"/>
</dbReference>
<gene>
    <name evidence="1" type="ORF">KKP3000_003991</name>
</gene>
<protein>
    <submittedName>
        <fullName evidence="1">YheC/YheD family protein</fullName>
    </submittedName>
</protein>
<evidence type="ECO:0000313" key="1">
    <source>
        <dbReference type="EMBL" id="MFB5190523.1"/>
    </source>
</evidence>
<comment type="caution">
    <text evidence="1">The sequence shown here is derived from an EMBL/GenBank/DDBJ whole genome shotgun (WGS) entry which is preliminary data.</text>
</comment>